<protein>
    <submittedName>
        <fullName evidence="7">Retinoblastoma-binding protein 5</fullName>
    </submittedName>
</protein>
<dbReference type="EMBL" id="LJIJ01002075">
    <property type="protein sequence ID" value="ODM90269.1"/>
    <property type="molecule type" value="Genomic_DNA"/>
</dbReference>
<comment type="subcellular location">
    <subcellularLocation>
        <location evidence="1">Nucleus</location>
    </subcellularLocation>
</comment>
<evidence type="ECO:0000256" key="5">
    <source>
        <dbReference type="PROSITE-ProRule" id="PRU00221"/>
    </source>
</evidence>
<evidence type="ECO:0000256" key="4">
    <source>
        <dbReference type="ARBA" id="ARBA00023242"/>
    </source>
</evidence>
<feature type="compositionally biased region" description="Acidic residues" evidence="6">
    <location>
        <begin position="353"/>
        <end position="362"/>
    </location>
</feature>
<dbReference type="PANTHER" id="PTHR44040">
    <property type="entry name" value="RETINOBLASTOMA-BINDING PROTEIN 5"/>
    <property type="match status" value="1"/>
</dbReference>
<evidence type="ECO:0000313" key="8">
    <source>
        <dbReference type="Proteomes" id="UP000094527"/>
    </source>
</evidence>
<reference evidence="7 8" key="1">
    <citation type="journal article" date="2016" name="Genome Biol. Evol.">
        <title>Gene Family Evolution Reflects Adaptation to Soil Environmental Stressors in the Genome of the Collembolan Orchesella cincta.</title>
        <authorList>
            <person name="Faddeeva-Vakhrusheva A."/>
            <person name="Derks M.F."/>
            <person name="Anvar S.Y."/>
            <person name="Agamennone V."/>
            <person name="Suring W."/>
            <person name="Smit S."/>
            <person name="van Straalen N.M."/>
            <person name="Roelofs D."/>
        </authorList>
    </citation>
    <scope>NUCLEOTIDE SEQUENCE [LARGE SCALE GENOMIC DNA]</scope>
    <source>
        <tissue evidence="7">Mixed pool</tissue>
    </source>
</reference>
<dbReference type="PROSITE" id="PS50082">
    <property type="entry name" value="WD_REPEATS_2"/>
    <property type="match status" value="2"/>
</dbReference>
<dbReference type="PROSITE" id="PS50294">
    <property type="entry name" value="WD_REPEATS_REGION"/>
    <property type="match status" value="1"/>
</dbReference>
<keyword evidence="2 5" id="KW-0853">WD repeat</keyword>
<evidence type="ECO:0000256" key="6">
    <source>
        <dbReference type="SAM" id="MobiDB-lite"/>
    </source>
</evidence>
<feature type="compositionally biased region" description="Acidic residues" evidence="6">
    <location>
        <begin position="372"/>
        <end position="381"/>
    </location>
</feature>
<dbReference type="SUPFAM" id="SSF50978">
    <property type="entry name" value="WD40 repeat-like"/>
    <property type="match status" value="1"/>
</dbReference>
<evidence type="ECO:0000256" key="2">
    <source>
        <dbReference type="ARBA" id="ARBA00022574"/>
    </source>
</evidence>
<dbReference type="STRING" id="48709.A0A1D2MBG6"/>
<dbReference type="Gene3D" id="2.130.10.10">
    <property type="entry name" value="YVTN repeat-like/Quinoprotein amine dehydrogenase"/>
    <property type="match status" value="1"/>
</dbReference>
<feature type="repeat" description="WD" evidence="5">
    <location>
        <begin position="63"/>
        <end position="104"/>
    </location>
</feature>
<gene>
    <name evidence="7" type="ORF">Ocin01_16418</name>
</gene>
<dbReference type="PANTHER" id="PTHR44040:SF1">
    <property type="entry name" value="RETINOBLASTOMA-BINDING PROTEIN 5"/>
    <property type="match status" value="1"/>
</dbReference>
<organism evidence="7 8">
    <name type="scientific">Orchesella cincta</name>
    <name type="common">Springtail</name>
    <name type="synonym">Podura cincta</name>
    <dbReference type="NCBI Taxonomy" id="48709"/>
    <lineage>
        <taxon>Eukaryota</taxon>
        <taxon>Metazoa</taxon>
        <taxon>Ecdysozoa</taxon>
        <taxon>Arthropoda</taxon>
        <taxon>Hexapoda</taxon>
        <taxon>Collembola</taxon>
        <taxon>Entomobryomorpha</taxon>
        <taxon>Entomobryoidea</taxon>
        <taxon>Orchesellidae</taxon>
        <taxon>Orchesellinae</taxon>
        <taxon>Orchesella</taxon>
    </lineage>
</organism>
<feature type="region of interest" description="Disordered" evidence="6">
    <location>
        <begin position="424"/>
        <end position="447"/>
    </location>
</feature>
<dbReference type="OrthoDB" id="196858at2759"/>
<dbReference type="Proteomes" id="UP000094527">
    <property type="component" value="Unassembled WGS sequence"/>
</dbReference>
<evidence type="ECO:0000313" key="7">
    <source>
        <dbReference type="EMBL" id="ODM90269.1"/>
    </source>
</evidence>
<dbReference type="InterPro" id="IPR036322">
    <property type="entry name" value="WD40_repeat_dom_sf"/>
</dbReference>
<dbReference type="Pfam" id="PF00400">
    <property type="entry name" value="WD40"/>
    <property type="match status" value="2"/>
</dbReference>
<evidence type="ECO:0000256" key="1">
    <source>
        <dbReference type="ARBA" id="ARBA00004123"/>
    </source>
</evidence>
<dbReference type="SMART" id="SM00320">
    <property type="entry name" value="WD40"/>
    <property type="match status" value="6"/>
</dbReference>
<keyword evidence="8" id="KW-1185">Reference proteome</keyword>
<sequence length="447" mass="49623">MNLELLKETLCQNYPEVQDGTLDYESTASTIQFNKLGTLLAVGCVDGRVTLWDFMTRGIAKVIVAHAHPIQSVSWSRNGHKILTASTDHLVKIFDVVSGDCEYHYRFFSAVLRAQFHPRNSKLILVTPFVDNVLLLNMETNVQSPVPLEDGKDCIVASFDRRGDHIYTGNSKGKITVYSIPGLELIANFKIAQGGLGSTGVKSLEFARRGDSFLVSSADRILRVYNCEDVLSAGTDGNPEPLLKIQDLINKSTWKKCCFSGDGEYICAGSEKQHQLYIWEKGVGVGNVATILGGVGSKVKQLTDLVWHPLRPVIASVSGGVVCIWAQRHVENWSAFQPDFKELDENVEHEERESEYDAEDEDKEKYERSKVEEEDDSEELVDVTTCDPIGAYMSSDEEGEDKDFLMFIPISPDINPDVDERAALKAKEESVAGSSGRKGAAARKYRK</sequence>
<dbReference type="OMA" id="DYEDDIM"/>
<dbReference type="InterPro" id="IPR037850">
    <property type="entry name" value="RBBP5/Swd1"/>
</dbReference>
<name>A0A1D2MBG6_ORCCI</name>
<feature type="repeat" description="WD" evidence="5">
    <location>
        <begin position="21"/>
        <end position="62"/>
    </location>
</feature>
<dbReference type="AlphaFoldDB" id="A0A1D2MBG6"/>
<dbReference type="InterPro" id="IPR015943">
    <property type="entry name" value="WD40/YVTN_repeat-like_dom_sf"/>
</dbReference>
<dbReference type="GO" id="GO:0048188">
    <property type="term" value="C:Set1C/COMPASS complex"/>
    <property type="evidence" value="ECO:0007669"/>
    <property type="project" value="InterPro"/>
</dbReference>
<keyword evidence="4" id="KW-0539">Nucleus</keyword>
<proteinExistence type="predicted"/>
<accession>A0A1D2MBG6</accession>
<comment type="caution">
    <text evidence="7">The sequence shown here is derived from an EMBL/GenBank/DDBJ whole genome shotgun (WGS) entry which is preliminary data.</text>
</comment>
<keyword evidence="3" id="KW-0677">Repeat</keyword>
<evidence type="ECO:0000256" key="3">
    <source>
        <dbReference type="ARBA" id="ARBA00022737"/>
    </source>
</evidence>
<feature type="region of interest" description="Disordered" evidence="6">
    <location>
        <begin position="346"/>
        <end position="381"/>
    </location>
</feature>
<dbReference type="InterPro" id="IPR001680">
    <property type="entry name" value="WD40_rpt"/>
</dbReference>